<organism evidence="6 7">
    <name type="scientific">Dactylonectria macrodidyma</name>
    <dbReference type="NCBI Taxonomy" id="307937"/>
    <lineage>
        <taxon>Eukaryota</taxon>
        <taxon>Fungi</taxon>
        <taxon>Dikarya</taxon>
        <taxon>Ascomycota</taxon>
        <taxon>Pezizomycotina</taxon>
        <taxon>Sordariomycetes</taxon>
        <taxon>Hypocreomycetidae</taxon>
        <taxon>Hypocreales</taxon>
        <taxon>Nectriaceae</taxon>
        <taxon>Dactylonectria</taxon>
    </lineage>
</organism>
<feature type="transmembrane region" description="Helical" evidence="5">
    <location>
        <begin position="93"/>
        <end position="115"/>
    </location>
</feature>
<feature type="transmembrane region" description="Helical" evidence="5">
    <location>
        <begin position="245"/>
        <end position="264"/>
    </location>
</feature>
<comment type="subcellular location">
    <subcellularLocation>
        <location evidence="1">Membrane</location>
        <topology evidence="1">Multi-pass membrane protein</topology>
    </subcellularLocation>
</comment>
<sequence length="337" mass="36964">MTGGYGSIDTSNCTKVTLECPVSATLYGDYFSTGACAFFVAVYAILIFVELGFGWRSKTWSYTAYLLVGSVFELIGYISRVRMSLNPFISNAFILQILFLILAPTLIAAAISLTFKHLVLYYGPQYSTIRPRLYPWVFVGSDFVSIIIQGIGGAVAASASTGDDPDPKKADLGNNLLIAGVSFQVVNMIVCGGLMLVYIHRYRRARKSGAYTVDSGEDGVISTRSTNPPSTSHRTSESDKRVKQFIYSLTAAYIAIIVRCIYRIPEMASGWGSSIMRDEATFMVFDGAMILLAVLLLTVVHPLWYFPFLSVKPPGFTAPKKASKNGSIEMEQHTFTP</sequence>
<evidence type="ECO:0000313" key="7">
    <source>
        <dbReference type="Proteomes" id="UP000738349"/>
    </source>
</evidence>
<dbReference type="GO" id="GO:0005886">
    <property type="term" value="C:plasma membrane"/>
    <property type="evidence" value="ECO:0007669"/>
    <property type="project" value="TreeGrafter"/>
</dbReference>
<reference evidence="6" key="1">
    <citation type="journal article" date="2021" name="Nat. Commun.">
        <title>Genetic determinants of endophytism in the Arabidopsis root mycobiome.</title>
        <authorList>
            <person name="Mesny F."/>
            <person name="Miyauchi S."/>
            <person name="Thiergart T."/>
            <person name="Pickel B."/>
            <person name="Atanasova L."/>
            <person name="Karlsson M."/>
            <person name="Huettel B."/>
            <person name="Barry K.W."/>
            <person name="Haridas S."/>
            <person name="Chen C."/>
            <person name="Bauer D."/>
            <person name="Andreopoulos W."/>
            <person name="Pangilinan J."/>
            <person name="LaButti K."/>
            <person name="Riley R."/>
            <person name="Lipzen A."/>
            <person name="Clum A."/>
            <person name="Drula E."/>
            <person name="Henrissat B."/>
            <person name="Kohler A."/>
            <person name="Grigoriev I.V."/>
            <person name="Martin F.M."/>
            <person name="Hacquard S."/>
        </authorList>
    </citation>
    <scope>NUCLEOTIDE SEQUENCE</scope>
    <source>
        <strain evidence="6">MPI-CAGE-AT-0147</strain>
    </source>
</reference>
<accession>A0A9P9JFE3</accession>
<evidence type="ECO:0000256" key="4">
    <source>
        <dbReference type="ARBA" id="ARBA00023136"/>
    </source>
</evidence>
<evidence type="ECO:0000313" key="6">
    <source>
        <dbReference type="EMBL" id="KAH7156033.1"/>
    </source>
</evidence>
<dbReference type="GO" id="GO:0000324">
    <property type="term" value="C:fungal-type vacuole"/>
    <property type="evidence" value="ECO:0007669"/>
    <property type="project" value="TreeGrafter"/>
</dbReference>
<keyword evidence="3 5" id="KW-1133">Transmembrane helix</keyword>
<feature type="transmembrane region" description="Helical" evidence="5">
    <location>
        <begin position="62"/>
        <end position="81"/>
    </location>
</feature>
<comment type="caution">
    <text evidence="6">The sequence shown here is derived from an EMBL/GenBank/DDBJ whole genome shotgun (WGS) entry which is preliminary data.</text>
</comment>
<dbReference type="PANTHER" id="PTHR31465:SF8">
    <property type="entry name" value="DOMAIN PROTEIN, PUTATIVE (AFU_ORTHOLOGUE AFUA_6G14140)-RELATED"/>
    <property type="match status" value="1"/>
</dbReference>
<keyword evidence="4 5" id="KW-0472">Membrane</keyword>
<protein>
    <submittedName>
        <fullName evidence="6">RTA1 like protein-domain-containing protein</fullName>
    </submittedName>
</protein>
<dbReference type="OrthoDB" id="4521223at2759"/>
<dbReference type="Pfam" id="PF04479">
    <property type="entry name" value="RTA1"/>
    <property type="match status" value="1"/>
</dbReference>
<evidence type="ECO:0000256" key="5">
    <source>
        <dbReference type="SAM" id="Phobius"/>
    </source>
</evidence>
<dbReference type="InterPro" id="IPR007568">
    <property type="entry name" value="RTA1"/>
</dbReference>
<dbReference type="EMBL" id="JAGMUV010000005">
    <property type="protein sequence ID" value="KAH7156033.1"/>
    <property type="molecule type" value="Genomic_DNA"/>
</dbReference>
<evidence type="ECO:0000256" key="1">
    <source>
        <dbReference type="ARBA" id="ARBA00004141"/>
    </source>
</evidence>
<gene>
    <name evidence="6" type="ORF">EDB81DRAFT_927989</name>
</gene>
<dbReference type="Proteomes" id="UP000738349">
    <property type="component" value="Unassembled WGS sequence"/>
</dbReference>
<keyword evidence="7" id="KW-1185">Reference proteome</keyword>
<dbReference type="PANTHER" id="PTHR31465">
    <property type="entry name" value="PROTEIN RTA1-RELATED"/>
    <property type="match status" value="1"/>
</dbReference>
<proteinExistence type="predicted"/>
<feature type="transmembrane region" description="Helical" evidence="5">
    <location>
        <begin position="284"/>
        <end position="306"/>
    </location>
</feature>
<keyword evidence="2 5" id="KW-0812">Transmembrane</keyword>
<evidence type="ECO:0000256" key="2">
    <source>
        <dbReference type="ARBA" id="ARBA00022692"/>
    </source>
</evidence>
<feature type="transmembrane region" description="Helical" evidence="5">
    <location>
        <begin position="136"/>
        <end position="156"/>
    </location>
</feature>
<evidence type="ECO:0000256" key="3">
    <source>
        <dbReference type="ARBA" id="ARBA00022989"/>
    </source>
</evidence>
<dbReference type="AlphaFoldDB" id="A0A9P9JFE3"/>
<feature type="transmembrane region" description="Helical" evidence="5">
    <location>
        <begin position="31"/>
        <end position="55"/>
    </location>
</feature>
<feature type="transmembrane region" description="Helical" evidence="5">
    <location>
        <begin position="176"/>
        <end position="199"/>
    </location>
</feature>
<name>A0A9P9JFE3_9HYPO</name>